<evidence type="ECO:0000256" key="1">
    <source>
        <dbReference type="SAM" id="MobiDB-lite"/>
    </source>
</evidence>
<reference evidence="2 3" key="1">
    <citation type="journal article" date="2019" name="Commun. Biol.">
        <title>The bagworm genome reveals a unique fibroin gene that provides high tensile strength.</title>
        <authorList>
            <person name="Kono N."/>
            <person name="Nakamura H."/>
            <person name="Ohtoshi R."/>
            <person name="Tomita M."/>
            <person name="Numata K."/>
            <person name="Arakawa K."/>
        </authorList>
    </citation>
    <scope>NUCLEOTIDE SEQUENCE [LARGE SCALE GENOMIC DNA]</scope>
</reference>
<feature type="compositionally biased region" description="Basic and acidic residues" evidence="1">
    <location>
        <begin position="66"/>
        <end position="75"/>
    </location>
</feature>
<comment type="caution">
    <text evidence="2">The sequence shown here is derived from an EMBL/GenBank/DDBJ whole genome shotgun (WGS) entry which is preliminary data.</text>
</comment>
<keyword evidence="3" id="KW-1185">Reference proteome</keyword>
<gene>
    <name evidence="2" type="ORF">EVAR_89843_1</name>
</gene>
<dbReference type="AlphaFoldDB" id="A0A4C1ZYF6"/>
<evidence type="ECO:0000313" key="2">
    <source>
        <dbReference type="EMBL" id="GBP91893.1"/>
    </source>
</evidence>
<name>A0A4C1ZYF6_EUMVA</name>
<dbReference type="EMBL" id="BGZK01002221">
    <property type="protein sequence ID" value="GBP91893.1"/>
    <property type="molecule type" value="Genomic_DNA"/>
</dbReference>
<dbReference type="Proteomes" id="UP000299102">
    <property type="component" value="Unassembled WGS sequence"/>
</dbReference>
<proteinExistence type="predicted"/>
<accession>A0A4C1ZYF6</accession>
<feature type="region of interest" description="Disordered" evidence="1">
    <location>
        <begin position="63"/>
        <end position="85"/>
    </location>
</feature>
<organism evidence="2 3">
    <name type="scientific">Eumeta variegata</name>
    <name type="common">Bagworm moth</name>
    <name type="synonym">Eumeta japonica</name>
    <dbReference type="NCBI Taxonomy" id="151549"/>
    <lineage>
        <taxon>Eukaryota</taxon>
        <taxon>Metazoa</taxon>
        <taxon>Ecdysozoa</taxon>
        <taxon>Arthropoda</taxon>
        <taxon>Hexapoda</taxon>
        <taxon>Insecta</taxon>
        <taxon>Pterygota</taxon>
        <taxon>Neoptera</taxon>
        <taxon>Endopterygota</taxon>
        <taxon>Lepidoptera</taxon>
        <taxon>Glossata</taxon>
        <taxon>Ditrysia</taxon>
        <taxon>Tineoidea</taxon>
        <taxon>Psychidae</taxon>
        <taxon>Oiketicinae</taxon>
        <taxon>Eumeta</taxon>
    </lineage>
</organism>
<protein>
    <submittedName>
        <fullName evidence="2">Uncharacterized protein</fullName>
    </submittedName>
</protein>
<evidence type="ECO:0000313" key="3">
    <source>
        <dbReference type="Proteomes" id="UP000299102"/>
    </source>
</evidence>
<sequence>MAVMVLPTSGTKTQITDRNDVGWLFRALPMSYAIDHAQRCSTQGQRVELAEYCADNSNYSTLAESSGKRAGDPSESRWSPLPMDTRKSRRLCCQLLGRE</sequence>